<accession>A0A8S2S004</accession>
<organism evidence="1 2">
    <name type="scientific">Rotaria magnacalcarata</name>
    <dbReference type="NCBI Taxonomy" id="392030"/>
    <lineage>
        <taxon>Eukaryota</taxon>
        <taxon>Metazoa</taxon>
        <taxon>Spiralia</taxon>
        <taxon>Gnathifera</taxon>
        <taxon>Rotifera</taxon>
        <taxon>Eurotatoria</taxon>
        <taxon>Bdelloidea</taxon>
        <taxon>Philodinida</taxon>
        <taxon>Philodinidae</taxon>
        <taxon>Rotaria</taxon>
    </lineage>
</organism>
<proteinExistence type="predicted"/>
<feature type="non-terminal residue" evidence="1">
    <location>
        <position position="105"/>
    </location>
</feature>
<sequence>ICYFKGRGNYKTYWLTGKDGFDKELPAPVISENNHGLDKELVKLAEKSAHEREKLESKKREAANAAAAAAVTTTAAATTTTTTVNVSSSNQIKVKPIIETVSPDP</sequence>
<dbReference type="Proteomes" id="UP000681720">
    <property type="component" value="Unassembled WGS sequence"/>
</dbReference>
<reference evidence="1" key="1">
    <citation type="submission" date="2021-02" db="EMBL/GenBank/DDBJ databases">
        <authorList>
            <person name="Nowell W R."/>
        </authorList>
    </citation>
    <scope>NUCLEOTIDE SEQUENCE</scope>
</reference>
<evidence type="ECO:0000313" key="1">
    <source>
        <dbReference type="EMBL" id="CAF4196447.1"/>
    </source>
</evidence>
<dbReference type="EMBL" id="CAJOBJ010018128">
    <property type="protein sequence ID" value="CAF4196447.1"/>
    <property type="molecule type" value="Genomic_DNA"/>
</dbReference>
<protein>
    <submittedName>
        <fullName evidence="1">Uncharacterized protein</fullName>
    </submittedName>
</protein>
<gene>
    <name evidence="1" type="ORF">GIL414_LOCUS21429</name>
</gene>
<name>A0A8S2S004_9BILA</name>
<feature type="non-terminal residue" evidence="1">
    <location>
        <position position="1"/>
    </location>
</feature>
<evidence type="ECO:0000313" key="2">
    <source>
        <dbReference type="Proteomes" id="UP000681720"/>
    </source>
</evidence>
<dbReference type="AlphaFoldDB" id="A0A8S2S004"/>
<comment type="caution">
    <text evidence="1">The sequence shown here is derived from an EMBL/GenBank/DDBJ whole genome shotgun (WGS) entry which is preliminary data.</text>
</comment>